<proteinExistence type="predicted"/>
<dbReference type="Proteomes" id="UP001497535">
    <property type="component" value="Unassembled WGS sequence"/>
</dbReference>
<protein>
    <submittedName>
        <fullName evidence="1">Uncharacterized protein</fullName>
    </submittedName>
</protein>
<comment type="caution">
    <text evidence="1">The sequence shown here is derived from an EMBL/GenBank/DDBJ whole genome shotgun (WGS) entry which is preliminary data.</text>
</comment>
<dbReference type="EMBL" id="CAVMJV010000070">
    <property type="protein sequence ID" value="CAK5088318.1"/>
    <property type="molecule type" value="Genomic_DNA"/>
</dbReference>
<keyword evidence="2" id="KW-1185">Reference proteome</keyword>
<evidence type="ECO:0000313" key="2">
    <source>
        <dbReference type="Proteomes" id="UP001497535"/>
    </source>
</evidence>
<gene>
    <name evidence="1" type="ORF">MENTE1834_LOCUS35963</name>
</gene>
<organism evidence="1 2">
    <name type="scientific">Meloidogyne enterolobii</name>
    <name type="common">Root-knot nematode worm</name>
    <name type="synonym">Meloidogyne mayaguensis</name>
    <dbReference type="NCBI Taxonomy" id="390850"/>
    <lineage>
        <taxon>Eukaryota</taxon>
        <taxon>Metazoa</taxon>
        <taxon>Ecdysozoa</taxon>
        <taxon>Nematoda</taxon>
        <taxon>Chromadorea</taxon>
        <taxon>Rhabditida</taxon>
        <taxon>Tylenchina</taxon>
        <taxon>Tylenchomorpha</taxon>
        <taxon>Tylenchoidea</taxon>
        <taxon>Meloidogynidae</taxon>
        <taxon>Meloidogyninae</taxon>
        <taxon>Meloidogyne</taxon>
    </lineage>
</organism>
<evidence type="ECO:0000313" key="1">
    <source>
        <dbReference type="EMBL" id="CAK5088318.1"/>
    </source>
</evidence>
<name>A0ACB1AAY4_MELEN</name>
<accession>A0ACB1AAY4</accession>
<reference evidence="1" key="1">
    <citation type="submission" date="2023-11" db="EMBL/GenBank/DDBJ databases">
        <authorList>
            <person name="Poullet M."/>
        </authorList>
    </citation>
    <scope>NUCLEOTIDE SEQUENCE</scope>
    <source>
        <strain evidence="1">E1834</strain>
    </source>
</reference>
<sequence>MYDCCPNPYPDICYYFSIKRNPSYYLFTLIMPSALITTITVVGFFTTHSSTGENTEKVSLGVTSLLSLALILMMVSDKLPATSDTVPVLGQYYIGLICIQFTATYITTWTLVKNILKNRGKNLISI</sequence>